<evidence type="ECO:0000313" key="2">
    <source>
        <dbReference type="Proteomes" id="UP000326565"/>
    </source>
</evidence>
<dbReference type="InterPro" id="IPR011333">
    <property type="entry name" value="SKP1/BTB/POZ_sf"/>
</dbReference>
<protein>
    <recommendedName>
        <fullName evidence="3">BTB domain-containing protein</fullName>
    </recommendedName>
</protein>
<proteinExistence type="predicted"/>
<keyword evidence="2" id="KW-1185">Reference proteome</keyword>
<organism evidence="1 2">
    <name type="scientific">Aspergillus leporis</name>
    <dbReference type="NCBI Taxonomy" id="41062"/>
    <lineage>
        <taxon>Eukaryota</taxon>
        <taxon>Fungi</taxon>
        <taxon>Dikarya</taxon>
        <taxon>Ascomycota</taxon>
        <taxon>Pezizomycotina</taxon>
        <taxon>Eurotiomycetes</taxon>
        <taxon>Eurotiomycetidae</taxon>
        <taxon>Eurotiales</taxon>
        <taxon>Aspergillaceae</taxon>
        <taxon>Aspergillus</taxon>
        <taxon>Aspergillus subgen. Circumdati</taxon>
    </lineage>
</organism>
<evidence type="ECO:0000313" key="1">
    <source>
        <dbReference type="EMBL" id="KAB8071683.1"/>
    </source>
</evidence>
<evidence type="ECO:0008006" key="3">
    <source>
        <dbReference type="Google" id="ProtNLM"/>
    </source>
</evidence>
<dbReference type="PANTHER" id="PTHR47843">
    <property type="entry name" value="BTB DOMAIN-CONTAINING PROTEIN-RELATED"/>
    <property type="match status" value="1"/>
</dbReference>
<dbReference type="OrthoDB" id="1022638at2759"/>
<dbReference type="AlphaFoldDB" id="A0A5N5WT31"/>
<dbReference type="PANTHER" id="PTHR47843:SF2">
    <property type="entry name" value="BTB DOMAIN-CONTAINING PROTEIN"/>
    <property type="match status" value="1"/>
</dbReference>
<dbReference type="Proteomes" id="UP000326565">
    <property type="component" value="Unassembled WGS sequence"/>
</dbReference>
<name>A0A5N5WT31_9EURO</name>
<reference evidence="1 2" key="1">
    <citation type="submission" date="2019-04" db="EMBL/GenBank/DDBJ databases">
        <title>Friends and foes A comparative genomics study of 23 Aspergillus species from section Flavi.</title>
        <authorList>
            <consortium name="DOE Joint Genome Institute"/>
            <person name="Kjaerbolling I."/>
            <person name="Vesth T."/>
            <person name="Frisvad J.C."/>
            <person name="Nybo J.L."/>
            <person name="Theobald S."/>
            <person name="Kildgaard S."/>
            <person name="Isbrandt T."/>
            <person name="Kuo A."/>
            <person name="Sato A."/>
            <person name="Lyhne E.K."/>
            <person name="Kogle M.E."/>
            <person name="Wiebenga A."/>
            <person name="Kun R.S."/>
            <person name="Lubbers R.J."/>
            <person name="Makela M.R."/>
            <person name="Barry K."/>
            <person name="Chovatia M."/>
            <person name="Clum A."/>
            <person name="Daum C."/>
            <person name="Haridas S."/>
            <person name="He G."/>
            <person name="LaButti K."/>
            <person name="Lipzen A."/>
            <person name="Mondo S."/>
            <person name="Riley R."/>
            <person name="Salamov A."/>
            <person name="Simmons B.A."/>
            <person name="Magnuson J.K."/>
            <person name="Henrissat B."/>
            <person name="Mortensen U.H."/>
            <person name="Larsen T.O."/>
            <person name="Devries R.P."/>
            <person name="Grigoriev I.V."/>
            <person name="Machida M."/>
            <person name="Baker S.E."/>
            <person name="Andersen M.R."/>
        </authorList>
    </citation>
    <scope>NUCLEOTIDE SEQUENCE [LARGE SCALE GENOMIC DNA]</scope>
    <source>
        <strain evidence="1 2">CBS 151.66</strain>
    </source>
</reference>
<dbReference type="EMBL" id="ML732266">
    <property type="protein sequence ID" value="KAB8071683.1"/>
    <property type="molecule type" value="Genomic_DNA"/>
</dbReference>
<dbReference type="Gene3D" id="3.30.710.10">
    <property type="entry name" value="Potassium Channel Kv1.1, Chain A"/>
    <property type="match status" value="1"/>
</dbReference>
<gene>
    <name evidence="1" type="ORF">BDV29DRAFT_193089</name>
</gene>
<sequence length="162" mass="18225">MSSRTIRISHDKKETYSVHENFVCGSSPFFDRAMTGTWRDSLERAVQLPDEEPEIFALYAYALGDSLLDTKFQNTAVDAIIKKSISKAKDGACWYPVGDVIEYVYNNTHESAPIRELLVDMYAYQLLEQRGESVGRLEAGRYHSRDSDDGNILTASLSSTKA</sequence>
<accession>A0A5N5WT31</accession>